<keyword evidence="4" id="KW-1185">Reference proteome</keyword>
<dbReference type="GO" id="GO:0008422">
    <property type="term" value="F:beta-glucosidase activity"/>
    <property type="evidence" value="ECO:0007669"/>
    <property type="project" value="TreeGrafter"/>
</dbReference>
<accession>A0A5B6WAF1</accession>
<dbReference type="OrthoDB" id="65569at2759"/>
<dbReference type="SUPFAM" id="SSF51445">
    <property type="entry name" value="(Trans)glycosidases"/>
    <property type="match status" value="1"/>
</dbReference>
<evidence type="ECO:0000256" key="1">
    <source>
        <dbReference type="ARBA" id="ARBA00010838"/>
    </source>
</evidence>
<dbReference type="InterPro" id="IPR001360">
    <property type="entry name" value="Glyco_hydro_1"/>
</dbReference>
<evidence type="ECO:0000313" key="4">
    <source>
        <dbReference type="Proteomes" id="UP000325315"/>
    </source>
</evidence>
<dbReference type="EMBL" id="SMMG02000003">
    <property type="protein sequence ID" value="KAA3478811.1"/>
    <property type="molecule type" value="Genomic_DNA"/>
</dbReference>
<dbReference type="AlphaFoldDB" id="A0A5B6WAF1"/>
<dbReference type="InterPro" id="IPR017853">
    <property type="entry name" value="GH"/>
</dbReference>
<comment type="similarity">
    <text evidence="1 2">Belongs to the glycosyl hydrolase 1 family.</text>
</comment>
<evidence type="ECO:0000313" key="3">
    <source>
        <dbReference type="EMBL" id="KAA3478811.1"/>
    </source>
</evidence>
<sequence>MITYKQHLCNIAMDVSLKLYIGAYLADGKGLNNWDVYSHKPGNLIVDGSNADIAVDHYHRYLEDIDLMHSLGVNSYRFSISWARILPKGRFGEINEAGIKFYNNLIDGLLLKGIEPFITLTHIDFPQELEDRYGSWLSPESQEDFAYYADICFKSFGDRVKYWVTFNEPSFQVKFGYQAGTFPPSRCSKPFGNCTYGDSEKEPFIAAHNIILAHIAAVHIYRTKYQATQGGSIGIVLHCFWYEPISNSVADKLAAERAQSFSINWYVPFTILFFIFYTNEAVVYELETVLQVPRPDHIRKISSRNARHIRIYFTRIFNNREAEAEQRARFHRNQSLHKFLRPGLHAHHMRTGKRYLENGRILGSKLTEKWHRHRRTCK</sequence>
<gene>
    <name evidence="3" type="ORF">EPI10_019389</name>
</gene>
<reference evidence="4" key="1">
    <citation type="journal article" date="2019" name="Plant Biotechnol. J.">
        <title>Genome sequencing of the Australian wild diploid species Gossypium australe highlights disease resistance and delayed gland morphogenesis.</title>
        <authorList>
            <person name="Cai Y."/>
            <person name="Cai X."/>
            <person name="Wang Q."/>
            <person name="Wang P."/>
            <person name="Zhang Y."/>
            <person name="Cai C."/>
            <person name="Xu Y."/>
            <person name="Wang K."/>
            <person name="Zhou Z."/>
            <person name="Wang C."/>
            <person name="Geng S."/>
            <person name="Li B."/>
            <person name="Dong Q."/>
            <person name="Hou Y."/>
            <person name="Wang H."/>
            <person name="Ai P."/>
            <person name="Liu Z."/>
            <person name="Yi F."/>
            <person name="Sun M."/>
            <person name="An G."/>
            <person name="Cheng J."/>
            <person name="Zhang Y."/>
            <person name="Shi Q."/>
            <person name="Xie Y."/>
            <person name="Shi X."/>
            <person name="Chang Y."/>
            <person name="Huang F."/>
            <person name="Chen Y."/>
            <person name="Hong S."/>
            <person name="Mi L."/>
            <person name="Sun Q."/>
            <person name="Zhang L."/>
            <person name="Zhou B."/>
            <person name="Peng R."/>
            <person name="Zhang X."/>
            <person name="Liu F."/>
        </authorList>
    </citation>
    <scope>NUCLEOTIDE SEQUENCE [LARGE SCALE GENOMIC DNA]</scope>
    <source>
        <strain evidence="4">cv. PA1801</strain>
    </source>
</reference>
<dbReference type="GO" id="GO:0005975">
    <property type="term" value="P:carbohydrate metabolic process"/>
    <property type="evidence" value="ECO:0007669"/>
    <property type="project" value="InterPro"/>
</dbReference>
<name>A0A5B6WAF1_9ROSI</name>
<dbReference type="PANTHER" id="PTHR10353:SF227">
    <property type="entry name" value="BETA-GLUCOSIDASE 46-LIKE ISOFORM X1"/>
    <property type="match status" value="1"/>
</dbReference>
<dbReference type="Proteomes" id="UP000325315">
    <property type="component" value="Unassembled WGS sequence"/>
</dbReference>
<protein>
    <submittedName>
        <fullName evidence="3">Beta-glucosidase 46-like</fullName>
    </submittedName>
</protein>
<dbReference type="Gene3D" id="3.20.20.80">
    <property type="entry name" value="Glycosidases"/>
    <property type="match status" value="1"/>
</dbReference>
<organism evidence="3 4">
    <name type="scientific">Gossypium australe</name>
    <dbReference type="NCBI Taxonomy" id="47621"/>
    <lineage>
        <taxon>Eukaryota</taxon>
        <taxon>Viridiplantae</taxon>
        <taxon>Streptophyta</taxon>
        <taxon>Embryophyta</taxon>
        <taxon>Tracheophyta</taxon>
        <taxon>Spermatophyta</taxon>
        <taxon>Magnoliopsida</taxon>
        <taxon>eudicotyledons</taxon>
        <taxon>Gunneridae</taxon>
        <taxon>Pentapetalae</taxon>
        <taxon>rosids</taxon>
        <taxon>malvids</taxon>
        <taxon>Malvales</taxon>
        <taxon>Malvaceae</taxon>
        <taxon>Malvoideae</taxon>
        <taxon>Gossypium</taxon>
    </lineage>
</organism>
<proteinExistence type="inferred from homology"/>
<comment type="caution">
    <text evidence="3">The sequence shown here is derived from an EMBL/GenBank/DDBJ whole genome shotgun (WGS) entry which is preliminary data.</text>
</comment>
<dbReference type="PANTHER" id="PTHR10353">
    <property type="entry name" value="GLYCOSYL HYDROLASE"/>
    <property type="match status" value="1"/>
</dbReference>
<evidence type="ECO:0000256" key="2">
    <source>
        <dbReference type="RuleBase" id="RU003690"/>
    </source>
</evidence>
<dbReference type="Pfam" id="PF00232">
    <property type="entry name" value="Glyco_hydro_1"/>
    <property type="match status" value="1"/>
</dbReference>